<dbReference type="EMBL" id="CP071448">
    <property type="protein sequence ID" value="QSW88880.1"/>
    <property type="molecule type" value="Genomic_DNA"/>
</dbReference>
<keyword evidence="2" id="KW-1185">Reference proteome</keyword>
<sequence length="133" mass="16085">MRETQPEAEILIYDAAQVLLRYLKKWFPNCSFINFSAEEDYQIDLEQFDFIVYVVEGEIHINEFFKLLNSKIKIVFMSSLTVNPEEITDFKSWFDIKFININSTKREIKEQFKFHLDQHQKRKTASLHLYHEI</sequence>
<dbReference type="RefSeq" id="WP_207296079.1">
    <property type="nucleotide sequence ID" value="NZ_CP071448.1"/>
</dbReference>
<dbReference type="Proteomes" id="UP000663440">
    <property type="component" value="Chromosome"/>
</dbReference>
<name>A0ABX7QCV7_9FLAO</name>
<evidence type="ECO:0000313" key="2">
    <source>
        <dbReference type="Proteomes" id="UP000663440"/>
    </source>
</evidence>
<proteinExistence type="predicted"/>
<evidence type="ECO:0000313" key="1">
    <source>
        <dbReference type="EMBL" id="QSW88880.1"/>
    </source>
</evidence>
<accession>A0ABX7QCV7</accession>
<reference evidence="1 2" key="1">
    <citation type="submission" date="2021-03" db="EMBL/GenBank/DDBJ databases">
        <title>Flavobacterium kribbensis sp. nov, an endophytic bacteria, isolated from soybean.</title>
        <authorList>
            <person name="Lee J."/>
            <person name="Seo J."/>
        </authorList>
    </citation>
    <scope>NUCLEOTIDE SEQUENCE [LARGE SCALE GENOMIC DNA]</scope>
    <source>
        <strain evidence="1 2">BB8</strain>
    </source>
</reference>
<gene>
    <name evidence="1" type="ORF">J0383_21900</name>
</gene>
<organism evidence="1 2">
    <name type="scientific">Flavobacterium endoglycinae</name>
    <dbReference type="NCBI Taxonomy" id="2816357"/>
    <lineage>
        <taxon>Bacteria</taxon>
        <taxon>Pseudomonadati</taxon>
        <taxon>Bacteroidota</taxon>
        <taxon>Flavobacteriia</taxon>
        <taxon>Flavobacteriales</taxon>
        <taxon>Flavobacteriaceae</taxon>
        <taxon>Flavobacterium</taxon>
    </lineage>
</organism>
<protein>
    <submittedName>
        <fullName evidence="1">Uncharacterized protein</fullName>
    </submittedName>
</protein>